<dbReference type="Gene3D" id="1.10.150.650">
    <property type="match status" value="1"/>
</dbReference>
<dbReference type="SMART" id="SM00481">
    <property type="entry name" value="POLIIIAc"/>
    <property type="match status" value="1"/>
</dbReference>
<dbReference type="SUPFAM" id="SSF89550">
    <property type="entry name" value="PHP domain-like"/>
    <property type="match status" value="1"/>
</dbReference>
<name>A0ABN2W276_9ACTN</name>
<sequence>MRIDLHTHSTRSDGTDTPGELVRNAAQVARLDVVAITDHDSTAGWDEAQEAADEVGIVLVRGIEISTTYEGESVHLLGYGFDPTHGPLVAELERVLGGRNDRLPRILAKLAEHGIDITADDVARESGDAAASGRPHIADAMVTKGYIAHRDEAFDGWLNSRGRAHVERYSAPLLEAVGLVKAAGGKAVVAHPWSRGSDRVLTSEAFERLVEVGLDGIEVDHVDHTPATRETLRHIAGELDLVVTGSSDYHGTGKSEAFHLGANLTDPEQYVRLLG</sequence>
<dbReference type="CDD" id="cd07438">
    <property type="entry name" value="PHP_HisPPase_AMP"/>
    <property type="match status" value="1"/>
</dbReference>
<protein>
    <submittedName>
        <fullName evidence="2">PHP domain-containing protein</fullName>
    </submittedName>
</protein>
<reference evidence="2 3" key="1">
    <citation type="journal article" date="2019" name="Int. J. Syst. Evol. Microbiol.">
        <title>The Global Catalogue of Microorganisms (GCM) 10K type strain sequencing project: providing services to taxonomists for standard genome sequencing and annotation.</title>
        <authorList>
            <consortium name="The Broad Institute Genomics Platform"/>
            <consortium name="The Broad Institute Genome Sequencing Center for Infectious Disease"/>
            <person name="Wu L."/>
            <person name="Ma J."/>
        </authorList>
    </citation>
    <scope>NUCLEOTIDE SEQUENCE [LARGE SCALE GENOMIC DNA]</scope>
    <source>
        <strain evidence="2 3">JCM 15749</strain>
    </source>
</reference>
<dbReference type="PANTHER" id="PTHR42924:SF3">
    <property type="entry name" value="POLYMERASE_HISTIDINOL PHOSPHATASE N-TERMINAL DOMAIN-CONTAINING PROTEIN"/>
    <property type="match status" value="1"/>
</dbReference>
<proteinExistence type="predicted"/>
<accession>A0ABN2W276</accession>
<evidence type="ECO:0000313" key="3">
    <source>
        <dbReference type="Proteomes" id="UP001501480"/>
    </source>
</evidence>
<comment type="caution">
    <text evidence="2">The sequence shown here is derived from an EMBL/GenBank/DDBJ whole genome shotgun (WGS) entry which is preliminary data.</text>
</comment>
<organism evidence="2 3">
    <name type="scientific">Aeromicrobium halocynthiae</name>
    <dbReference type="NCBI Taxonomy" id="560557"/>
    <lineage>
        <taxon>Bacteria</taxon>
        <taxon>Bacillati</taxon>
        <taxon>Actinomycetota</taxon>
        <taxon>Actinomycetes</taxon>
        <taxon>Propionibacteriales</taxon>
        <taxon>Nocardioidaceae</taxon>
        <taxon>Aeromicrobium</taxon>
    </lineage>
</organism>
<dbReference type="PANTHER" id="PTHR42924">
    <property type="entry name" value="EXONUCLEASE"/>
    <property type="match status" value="1"/>
</dbReference>
<dbReference type="InterPro" id="IPR003141">
    <property type="entry name" value="Pol/His_phosphatase_N"/>
</dbReference>
<feature type="domain" description="Polymerase/histidinol phosphatase N-terminal" evidence="1">
    <location>
        <begin position="3"/>
        <end position="69"/>
    </location>
</feature>
<dbReference type="EMBL" id="BAAAPY010000004">
    <property type="protein sequence ID" value="GAA2077199.1"/>
    <property type="molecule type" value="Genomic_DNA"/>
</dbReference>
<dbReference type="RefSeq" id="WP_344326734.1">
    <property type="nucleotide sequence ID" value="NZ_BAAAPY010000004.1"/>
</dbReference>
<evidence type="ECO:0000313" key="2">
    <source>
        <dbReference type="EMBL" id="GAA2077199.1"/>
    </source>
</evidence>
<dbReference type="Pfam" id="PF02811">
    <property type="entry name" value="PHP"/>
    <property type="match status" value="1"/>
</dbReference>
<evidence type="ECO:0000259" key="1">
    <source>
        <dbReference type="SMART" id="SM00481"/>
    </source>
</evidence>
<keyword evidence="3" id="KW-1185">Reference proteome</keyword>
<dbReference type="InterPro" id="IPR052018">
    <property type="entry name" value="PHP_domain"/>
</dbReference>
<dbReference type="Gene3D" id="3.20.20.140">
    <property type="entry name" value="Metal-dependent hydrolases"/>
    <property type="match status" value="1"/>
</dbReference>
<dbReference type="InterPro" id="IPR004013">
    <property type="entry name" value="PHP_dom"/>
</dbReference>
<dbReference type="Proteomes" id="UP001501480">
    <property type="component" value="Unassembled WGS sequence"/>
</dbReference>
<dbReference type="InterPro" id="IPR016195">
    <property type="entry name" value="Pol/histidinol_Pase-like"/>
</dbReference>
<gene>
    <name evidence="2" type="ORF">GCM10009821_15990</name>
</gene>